<feature type="transmembrane region" description="Helical" evidence="9">
    <location>
        <begin position="27"/>
        <end position="45"/>
    </location>
</feature>
<feature type="transmembrane region" description="Helical" evidence="9">
    <location>
        <begin position="363"/>
        <end position="388"/>
    </location>
</feature>
<protein>
    <submittedName>
        <fullName evidence="11">ABC transporter permease subunit</fullName>
    </submittedName>
</protein>
<dbReference type="InterPro" id="IPR000515">
    <property type="entry name" value="MetI-like"/>
</dbReference>
<feature type="transmembrane region" description="Helical" evidence="9">
    <location>
        <begin position="85"/>
        <end position="114"/>
    </location>
</feature>
<evidence type="ECO:0000256" key="2">
    <source>
        <dbReference type="ARBA" id="ARBA00010072"/>
    </source>
</evidence>
<dbReference type="PANTHER" id="PTHR30614:SF37">
    <property type="entry name" value="AMINO-ACID ABC TRANSPORTER PERMEASE PROTEIN YHDX-RELATED"/>
    <property type="match status" value="1"/>
</dbReference>
<sequence>MIGKIKNIAIHRIREIKYLYDLRVRSFSIQTTALLIITLIGAWIINNAYQNTAKSNLSLGIGFLAERSGFEIAQGIVPYTGDSSFAMALVLGFSNTLTVAFFGIILATLIGIVIGTGRLSSNKLVSWICRVYVEIFRNIPPLIVIFFWYQAVLSALPLPSESVVLPFGTFLHNRGISFPTLIMDINAQIILSIFFLGIILSIILAKLLRGFHQKTGKIISTFYTSISLIFGFPLLVWGLTDLPLHFDYPVLGRFNFAGGFTIGPEFLSLYIALSCYTASFIAEIVRLGIISIPRGQSEAAMAIGLTSAQATRLVILPQAMRVIIPPLTSQYMNLLKNSSLAVAVGFSDLVSTGGTIINQTGHAIEIVLIWMFVYLSLSITISLCMNWLNNKFALREKT</sequence>
<name>A0A937ASW9_9HYPH</name>
<keyword evidence="4" id="KW-1003">Cell membrane</keyword>
<dbReference type="InterPro" id="IPR035906">
    <property type="entry name" value="MetI-like_sf"/>
</dbReference>
<dbReference type="AlphaFoldDB" id="A0A937ASW9"/>
<dbReference type="GO" id="GO:0043190">
    <property type="term" value="C:ATP-binding cassette (ABC) transporter complex"/>
    <property type="evidence" value="ECO:0007669"/>
    <property type="project" value="InterPro"/>
</dbReference>
<reference evidence="11" key="1">
    <citation type="submission" date="2019-02" db="EMBL/GenBank/DDBJ databases">
        <title>A novel Candidatus Liberibacter species associated with the New Zealand native fuchsia psyllid, Ctenarytaina fuchsiae.</title>
        <authorList>
            <person name="Thompson S.M."/>
            <person name="Jorgensen N."/>
            <person name="David C."/>
            <person name="Bulman S.R."/>
            <person name="Smith G.R."/>
        </authorList>
    </citation>
    <scope>NUCLEOTIDE SEQUENCE</scope>
    <source>
        <strain evidence="11">Oxford</strain>
    </source>
</reference>
<keyword evidence="8 9" id="KW-0472">Membrane</keyword>
<feature type="transmembrane region" description="Helical" evidence="9">
    <location>
        <begin position="220"/>
        <end position="239"/>
    </location>
</feature>
<dbReference type="InterPro" id="IPR010065">
    <property type="entry name" value="AA_ABC_transptr_permease_3TM"/>
</dbReference>
<organism evidence="11 12">
    <name type="scientific">Candidatus Liberibacter ctenarytainae</name>
    <dbReference type="NCBI Taxonomy" id="2020335"/>
    <lineage>
        <taxon>Bacteria</taxon>
        <taxon>Pseudomonadati</taxon>
        <taxon>Pseudomonadota</taxon>
        <taxon>Alphaproteobacteria</taxon>
        <taxon>Hyphomicrobiales</taxon>
        <taxon>Rhizobiaceae</taxon>
        <taxon>Liberibacter</taxon>
    </lineage>
</organism>
<evidence type="ECO:0000256" key="8">
    <source>
        <dbReference type="ARBA" id="ARBA00023136"/>
    </source>
</evidence>
<evidence type="ECO:0000256" key="1">
    <source>
        <dbReference type="ARBA" id="ARBA00004429"/>
    </source>
</evidence>
<gene>
    <name evidence="11" type="ORF">EU981_04985</name>
</gene>
<dbReference type="PANTHER" id="PTHR30614">
    <property type="entry name" value="MEMBRANE COMPONENT OF AMINO ACID ABC TRANSPORTER"/>
    <property type="match status" value="1"/>
</dbReference>
<dbReference type="NCBIfam" id="TIGR01726">
    <property type="entry name" value="HEQRo_perm_3TM"/>
    <property type="match status" value="1"/>
</dbReference>
<evidence type="ECO:0000259" key="10">
    <source>
        <dbReference type="PROSITE" id="PS50928"/>
    </source>
</evidence>
<evidence type="ECO:0000256" key="6">
    <source>
        <dbReference type="ARBA" id="ARBA00022970"/>
    </source>
</evidence>
<evidence type="ECO:0000256" key="3">
    <source>
        <dbReference type="ARBA" id="ARBA00022448"/>
    </source>
</evidence>
<comment type="subcellular location">
    <subcellularLocation>
        <location evidence="1">Cell inner membrane</location>
        <topology evidence="1">Multi-pass membrane protein</topology>
    </subcellularLocation>
    <subcellularLocation>
        <location evidence="9">Cell membrane</location>
        <topology evidence="9">Multi-pass membrane protein</topology>
    </subcellularLocation>
</comment>
<evidence type="ECO:0000256" key="9">
    <source>
        <dbReference type="RuleBase" id="RU363032"/>
    </source>
</evidence>
<feature type="transmembrane region" description="Helical" evidence="9">
    <location>
        <begin position="135"/>
        <end position="156"/>
    </location>
</feature>
<feature type="transmembrane region" description="Helical" evidence="9">
    <location>
        <begin position="339"/>
        <end position="357"/>
    </location>
</feature>
<keyword evidence="3 9" id="KW-0813">Transport</keyword>
<evidence type="ECO:0000256" key="5">
    <source>
        <dbReference type="ARBA" id="ARBA00022692"/>
    </source>
</evidence>
<evidence type="ECO:0000313" key="11">
    <source>
        <dbReference type="EMBL" id="MBL0849410.1"/>
    </source>
</evidence>
<keyword evidence="5 9" id="KW-0812">Transmembrane</keyword>
<dbReference type="GO" id="GO:0022857">
    <property type="term" value="F:transmembrane transporter activity"/>
    <property type="evidence" value="ECO:0007669"/>
    <property type="project" value="InterPro"/>
</dbReference>
<evidence type="ECO:0000256" key="4">
    <source>
        <dbReference type="ARBA" id="ARBA00022475"/>
    </source>
</evidence>
<feature type="transmembrane region" description="Helical" evidence="9">
    <location>
        <begin position="267"/>
        <end position="289"/>
    </location>
</feature>
<dbReference type="EMBL" id="SEOL01000014">
    <property type="protein sequence ID" value="MBL0849410.1"/>
    <property type="molecule type" value="Genomic_DNA"/>
</dbReference>
<feature type="domain" description="ABC transmembrane type-1" evidence="10">
    <location>
        <begin position="93"/>
        <end position="385"/>
    </location>
</feature>
<evidence type="ECO:0000256" key="7">
    <source>
        <dbReference type="ARBA" id="ARBA00022989"/>
    </source>
</evidence>
<dbReference type="Proteomes" id="UP000736856">
    <property type="component" value="Unassembled WGS sequence"/>
</dbReference>
<dbReference type="CDD" id="cd06261">
    <property type="entry name" value="TM_PBP2"/>
    <property type="match status" value="1"/>
</dbReference>
<dbReference type="GO" id="GO:0006865">
    <property type="term" value="P:amino acid transport"/>
    <property type="evidence" value="ECO:0007669"/>
    <property type="project" value="UniProtKB-KW"/>
</dbReference>
<keyword evidence="6" id="KW-0029">Amino-acid transport</keyword>
<dbReference type="SUPFAM" id="SSF161098">
    <property type="entry name" value="MetI-like"/>
    <property type="match status" value="2"/>
</dbReference>
<evidence type="ECO:0000313" key="12">
    <source>
        <dbReference type="Proteomes" id="UP000736856"/>
    </source>
</evidence>
<accession>A0A937ASW9</accession>
<dbReference type="PROSITE" id="PS50928">
    <property type="entry name" value="ABC_TM1"/>
    <property type="match status" value="1"/>
</dbReference>
<keyword evidence="7 9" id="KW-1133">Transmembrane helix</keyword>
<dbReference type="Pfam" id="PF00528">
    <property type="entry name" value="BPD_transp_1"/>
    <property type="match status" value="1"/>
</dbReference>
<dbReference type="InterPro" id="IPR043429">
    <property type="entry name" value="ArtM/GltK/GlnP/TcyL/YhdX-like"/>
</dbReference>
<proteinExistence type="inferred from homology"/>
<feature type="transmembrane region" description="Helical" evidence="9">
    <location>
        <begin position="189"/>
        <end position="208"/>
    </location>
</feature>
<comment type="similarity">
    <text evidence="2">Belongs to the binding-protein-dependent transport system permease family. HisMQ subfamily.</text>
</comment>
<dbReference type="Gene3D" id="1.10.3720.10">
    <property type="entry name" value="MetI-like"/>
    <property type="match status" value="1"/>
</dbReference>
<comment type="caution">
    <text evidence="11">The sequence shown here is derived from an EMBL/GenBank/DDBJ whole genome shotgun (WGS) entry which is preliminary data.</text>
</comment>